<keyword evidence="2" id="KW-1185">Reference proteome</keyword>
<dbReference type="GO" id="GO:0006633">
    <property type="term" value="P:fatty acid biosynthetic process"/>
    <property type="evidence" value="ECO:0007669"/>
    <property type="project" value="TreeGrafter"/>
</dbReference>
<dbReference type="OrthoDB" id="9800237at2"/>
<protein>
    <submittedName>
        <fullName evidence="1">Phosphate acetyltransferase</fullName>
    </submittedName>
</protein>
<proteinExistence type="predicted"/>
<dbReference type="Gene3D" id="3.10.129.10">
    <property type="entry name" value="Hotdog Thioesterase"/>
    <property type="match status" value="1"/>
</dbReference>
<organism evidence="1 2">
    <name type="scientific">Falsigemmobacter intermedius</name>
    <dbReference type="NCBI Taxonomy" id="1553448"/>
    <lineage>
        <taxon>Bacteria</taxon>
        <taxon>Pseudomonadati</taxon>
        <taxon>Pseudomonadota</taxon>
        <taxon>Alphaproteobacteria</taxon>
        <taxon>Rhodobacterales</taxon>
        <taxon>Paracoccaceae</taxon>
        <taxon>Falsigemmobacter</taxon>
    </lineage>
</organism>
<dbReference type="InterPro" id="IPR050965">
    <property type="entry name" value="UPF0336/Enoyl-CoA_hydratase"/>
</dbReference>
<name>A0A3S3WKV3_9RHOB</name>
<comment type="caution">
    <text evidence="1">The sequence shown here is derived from an EMBL/GenBank/DDBJ whole genome shotgun (WGS) entry which is preliminary data.</text>
</comment>
<evidence type="ECO:0000313" key="2">
    <source>
        <dbReference type="Proteomes" id="UP000287168"/>
    </source>
</evidence>
<dbReference type="GO" id="GO:0019171">
    <property type="term" value="F:(3R)-hydroxyacyl-[acyl-carrier-protein] dehydratase activity"/>
    <property type="evidence" value="ECO:0007669"/>
    <property type="project" value="TreeGrafter"/>
</dbReference>
<dbReference type="GO" id="GO:0016740">
    <property type="term" value="F:transferase activity"/>
    <property type="evidence" value="ECO:0007669"/>
    <property type="project" value="UniProtKB-KW"/>
</dbReference>
<gene>
    <name evidence="1" type="ORF">EP867_12380</name>
</gene>
<sequence length="128" mass="13675">MTEPETPFAELHRSFSPADLAAFAALSGEGCPQDLIPEPLIGALFSCLLGTRLPGPGTGWLRQRLHFHAKARVNEPLVARVTLSKIRAEKQLADLECLCIGQNGRIICTGAALMLLAPGDALLFSSQP</sequence>
<accession>A0A3S3WKV3</accession>
<dbReference type="InterPro" id="IPR029069">
    <property type="entry name" value="HotDog_dom_sf"/>
</dbReference>
<reference evidence="1 2" key="1">
    <citation type="journal article" date="2015" name="Int. J. Syst. Evol. Microbiol.">
        <title>Gemmobacter intermedius sp. nov., isolated from a white stork (Ciconia ciconia).</title>
        <authorList>
            <person name="Kampfer P."/>
            <person name="Jerzak L."/>
            <person name="Wilharm G."/>
            <person name="Golke J."/>
            <person name="Busse H.J."/>
            <person name="Glaeser S.P."/>
        </authorList>
    </citation>
    <scope>NUCLEOTIDE SEQUENCE [LARGE SCALE GENOMIC DNA]</scope>
    <source>
        <strain evidence="1 2">119/4</strain>
    </source>
</reference>
<dbReference type="RefSeq" id="WP_128489675.1">
    <property type="nucleotide sequence ID" value="NZ_JBHLXB010000022.1"/>
</dbReference>
<dbReference type="EMBL" id="SBLC01000017">
    <property type="protein sequence ID" value="RWY40060.1"/>
    <property type="molecule type" value="Genomic_DNA"/>
</dbReference>
<dbReference type="AlphaFoldDB" id="A0A3S3WKV3"/>
<evidence type="ECO:0000313" key="1">
    <source>
        <dbReference type="EMBL" id="RWY40060.1"/>
    </source>
</evidence>
<dbReference type="PANTHER" id="PTHR43437">
    <property type="entry name" value="HYDROXYACYL-THIOESTER DEHYDRATASE TYPE 2, MITOCHONDRIAL-RELATED"/>
    <property type="match status" value="1"/>
</dbReference>
<dbReference type="Proteomes" id="UP000287168">
    <property type="component" value="Unassembled WGS sequence"/>
</dbReference>
<dbReference type="SUPFAM" id="SSF54637">
    <property type="entry name" value="Thioesterase/thiol ester dehydrase-isomerase"/>
    <property type="match status" value="1"/>
</dbReference>
<keyword evidence="1" id="KW-0808">Transferase</keyword>
<dbReference type="PANTHER" id="PTHR43437:SF3">
    <property type="entry name" value="HYDROXYACYL-THIOESTER DEHYDRATASE TYPE 2, MITOCHONDRIAL"/>
    <property type="match status" value="1"/>
</dbReference>